<evidence type="ECO:0000256" key="2">
    <source>
        <dbReference type="ARBA" id="ARBA00023002"/>
    </source>
</evidence>
<dbReference type="PANTHER" id="PTHR42879">
    <property type="entry name" value="3-OXOACYL-(ACYL-CARRIER-PROTEIN) REDUCTASE"/>
    <property type="match status" value="1"/>
</dbReference>
<dbReference type="PRINTS" id="PR00081">
    <property type="entry name" value="GDHRDH"/>
</dbReference>
<sequence>MRLTGKTAVVTGASRGIGRAIALGLADEGASLMITGTNEDLLKERVEEVKKRGVDCIYYVGDASLAETAQATIEEAKIHYGTIDILVNNAGINQRSTTLEMSIDDWQRVMDVNLNGTLYFCQAVLPLMIENRAGKIINVSSTAAKAPHRNAAPSYGASKAGVDYLTKHLALEMAPHQIYVNAICPGPIETDMSKQWTDEYRQTVLEKIPLGRIGEPKHVAETAVFLASSMSDFITGQSINVNGGTLMS</sequence>
<dbReference type="InterPro" id="IPR002347">
    <property type="entry name" value="SDR_fam"/>
</dbReference>
<dbReference type="SMART" id="SM00822">
    <property type="entry name" value="PKS_KR"/>
    <property type="match status" value="1"/>
</dbReference>
<dbReference type="RefSeq" id="WP_133578460.1">
    <property type="nucleotide sequence ID" value="NZ_SNYJ01000001.1"/>
</dbReference>
<evidence type="ECO:0000259" key="3">
    <source>
        <dbReference type="SMART" id="SM00822"/>
    </source>
</evidence>
<evidence type="ECO:0000256" key="1">
    <source>
        <dbReference type="ARBA" id="ARBA00006484"/>
    </source>
</evidence>
<comment type="similarity">
    <text evidence="1">Belongs to the short-chain dehydrogenases/reductases (SDR) family.</text>
</comment>
<dbReference type="AlphaFoldDB" id="A0A4R6UCX5"/>
<dbReference type="InterPro" id="IPR050259">
    <property type="entry name" value="SDR"/>
</dbReference>
<dbReference type="NCBIfam" id="NF005559">
    <property type="entry name" value="PRK07231.1"/>
    <property type="match status" value="1"/>
</dbReference>
<protein>
    <submittedName>
        <fullName evidence="4">3-oxoacyl-[acyl-carrier protein] reductase</fullName>
    </submittedName>
</protein>
<keyword evidence="2" id="KW-0560">Oxidoreductase</keyword>
<dbReference type="GO" id="GO:0008206">
    <property type="term" value="P:bile acid metabolic process"/>
    <property type="evidence" value="ECO:0007669"/>
    <property type="project" value="UniProtKB-ARBA"/>
</dbReference>
<comment type="caution">
    <text evidence="4">The sequence shown here is derived from an EMBL/GenBank/DDBJ whole genome shotgun (WGS) entry which is preliminary data.</text>
</comment>
<accession>A0A4R6UCX5</accession>
<name>A0A4R6UCX5_9BACI</name>
<feature type="domain" description="Ketoreductase" evidence="3">
    <location>
        <begin position="6"/>
        <end position="199"/>
    </location>
</feature>
<dbReference type="Proteomes" id="UP000295632">
    <property type="component" value="Unassembled WGS sequence"/>
</dbReference>
<dbReference type="InterPro" id="IPR057326">
    <property type="entry name" value="KR_dom"/>
</dbReference>
<evidence type="ECO:0000313" key="4">
    <source>
        <dbReference type="EMBL" id="TDQ42615.1"/>
    </source>
</evidence>
<dbReference type="GO" id="GO:0016491">
    <property type="term" value="F:oxidoreductase activity"/>
    <property type="evidence" value="ECO:0007669"/>
    <property type="project" value="UniProtKB-KW"/>
</dbReference>
<dbReference type="PRINTS" id="PR00080">
    <property type="entry name" value="SDRFAMILY"/>
</dbReference>
<dbReference type="OrthoDB" id="9805904at2"/>
<organism evidence="4 5">
    <name type="scientific">Aureibacillus halotolerans</name>
    <dbReference type="NCBI Taxonomy" id="1508390"/>
    <lineage>
        <taxon>Bacteria</taxon>
        <taxon>Bacillati</taxon>
        <taxon>Bacillota</taxon>
        <taxon>Bacilli</taxon>
        <taxon>Bacillales</taxon>
        <taxon>Bacillaceae</taxon>
        <taxon>Aureibacillus</taxon>
    </lineage>
</organism>
<dbReference type="FunFam" id="3.40.50.720:FF:000084">
    <property type="entry name" value="Short-chain dehydrogenase reductase"/>
    <property type="match status" value="1"/>
</dbReference>
<proteinExistence type="inferred from homology"/>
<dbReference type="PANTHER" id="PTHR42879:SF2">
    <property type="entry name" value="3-OXOACYL-[ACYL-CARRIER-PROTEIN] REDUCTASE FABG"/>
    <property type="match status" value="1"/>
</dbReference>
<dbReference type="EMBL" id="SNYJ01000001">
    <property type="protein sequence ID" value="TDQ42615.1"/>
    <property type="molecule type" value="Genomic_DNA"/>
</dbReference>
<dbReference type="SUPFAM" id="SSF51735">
    <property type="entry name" value="NAD(P)-binding Rossmann-fold domains"/>
    <property type="match status" value="1"/>
</dbReference>
<dbReference type="Gene3D" id="3.40.50.720">
    <property type="entry name" value="NAD(P)-binding Rossmann-like Domain"/>
    <property type="match status" value="1"/>
</dbReference>
<evidence type="ECO:0000313" key="5">
    <source>
        <dbReference type="Proteomes" id="UP000295632"/>
    </source>
</evidence>
<dbReference type="InterPro" id="IPR036291">
    <property type="entry name" value="NAD(P)-bd_dom_sf"/>
</dbReference>
<dbReference type="NCBIfam" id="NF009466">
    <property type="entry name" value="PRK12826.1-2"/>
    <property type="match status" value="1"/>
</dbReference>
<dbReference type="Pfam" id="PF13561">
    <property type="entry name" value="adh_short_C2"/>
    <property type="match status" value="1"/>
</dbReference>
<keyword evidence="5" id="KW-1185">Reference proteome</keyword>
<gene>
    <name evidence="4" type="ORF">EV213_10143</name>
</gene>
<reference evidence="4 5" key="1">
    <citation type="submission" date="2019-03" db="EMBL/GenBank/DDBJ databases">
        <title>Genomic Encyclopedia of Type Strains, Phase IV (KMG-IV): sequencing the most valuable type-strain genomes for metagenomic binning, comparative biology and taxonomic classification.</title>
        <authorList>
            <person name="Goeker M."/>
        </authorList>
    </citation>
    <scope>NUCLEOTIDE SEQUENCE [LARGE SCALE GENOMIC DNA]</scope>
    <source>
        <strain evidence="4 5">DSM 28697</strain>
    </source>
</reference>